<protein>
    <submittedName>
        <fullName evidence="5">DNA recombination protein RmuC</fullName>
    </submittedName>
</protein>
<gene>
    <name evidence="5" type="primary">rmuC</name>
    <name evidence="5" type="ORF">OCK74_23265</name>
</gene>
<proteinExistence type="inferred from homology"/>
<evidence type="ECO:0000256" key="3">
    <source>
        <dbReference type="ARBA" id="ARBA00023054"/>
    </source>
</evidence>
<comment type="function">
    <text evidence="1">Involved in DNA recombination.</text>
</comment>
<evidence type="ECO:0000256" key="1">
    <source>
        <dbReference type="ARBA" id="ARBA00003416"/>
    </source>
</evidence>
<dbReference type="AlphaFoldDB" id="A0A9X2XZF1"/>
<comment type="caution">
    <text evidence="5">The sequence shown here is derived from an EMBL/GenBank/DDBJ whole genome shotgun (WGS) entry which is preliminary data.</text>
</comment>
<evidence type="ECO:0000313" key="5">
    <source>
        <dbReference type="EMBL" id="MCU7552060.1"/>
    </source>
</evidence>
<evidence type="ECO:0000313" key="6">
    <source>
        <dbReference type="Proteomes" id="UP001155483"/>
    </source>
</evidence>
<dbReference type="SUPFAM" id="SSF58113">
    <property type="entry name" value="Apolipoprotein A-I"/>
    <property type="match status" value="1"/>
</dbReference>
<dbReference type="Pfam" id="PF02646">
    <property type="entry name" value="RmuC"/>
    <property type="match status" value="1"/>
</dbReference>
<accession>A0A9X2XZF1</accession>
<keyword evidence="4" id="KW-0233">DNA recombination</keyword>
<dbReference type="PANTHER" id="PTHR30563">
    <property type="entry name" value="DNA RECOMBINATION PROTEIN RMUC"/>
    <property type="match status" value="1"/>
</dbReference>
<organism evidence="5 6">
    <name type="scientific">Paraflavisolibacter caeni</name>
    <dbReference type="NCBI Taxonomy" id="2982496"/>
    <lineage>
        <taxon>Bacteria</taxon>
        <taxon>Pseudomonadati</taxon>
        <taxon>Bacteroidota</taxon>
        <taxon>Chitinophagia</taxon>
        <taxon>Chitinophagales</taxon>
        <taxon>Chitinophagaceae</taxon>
        <taxon>Paraflavisolibacter</taxon>
    </lineage>
</organism>
<dbReference type="RefSeq" id="WP_279299497.1">
    <property type="nucleotide sequence ID" value="NZ_JAOTIF010000027.1"/>
</dbReference>
<sequence length="453" mass="51709">MLLIAICVLNALTILLVIIFRPRPNNNLFVLSHKLDDMFVRQDKLTANLREDFKINREEAASLAKENRAELNETLRYFQATLTETLRTITQQNRQALEQVNKTLETSFKDFRETFDRNVDAMNQLQREKFAQLEIRQTELVRKTEEKLEKMRETVDEKLQKTLNERLGHSFTMVNDQLEKVQKGLGEMQTLAQDVGGLKRVLGNVKMRGGFGEVQLQMLLENIMAPDQYEENVRTKSGSSDTVEFAIKFPNPDGDRKFVWIPIDAKFPRDAYEHLQNAYDSGDVAAVDWAQKNLEAAIKKMAKDICDKYIDPPNTTGFGIMFLPFEGIYAEVVRKASLLEDVQRQCNVLIAGPTTLWAYLHSLQMGFRTLAIQKRSSEVWTILGAVKKEFENFGGLLQKAQQNIQTGLNQLDDVAGVRTRAIQRKLKGVEALGEKEATILLSDTEDLTPPQSY</sequence>
<dbReference type="Proteomes" id="UP001155483">
    <property type="component" value="Unassembled WGS sequence"/>
</dbReference>
<evidence type="ECO:0000256" key="4">
    <source>
        <dbReference type="ARBA" id="ARBA00023172"/>
    </source>
</evidence>
<dbReference type="InterPro" id="IPR003798">
    <property type="entry name" value="DNA_recombination_RmuC"/>
</dbReference>
<name>A0A9X2XZF1_9BACT</name>
<keyword evidence="3" id="KW-0175">Coiled coil</keyword>
<evidence type="ECO:0000256" key="2">
    <source>
        <dbReference type="ARBA" id="ARBA00009840"/>
    </source>
</evidence>
<comment type="similarity">
    <text evidence="2">Belongs to the RmuC family.</text>
</comment>
<dbReference type="PANTHER" id="PTHR30563:SF0">
    <property type="entry name" value="DNA RECOMBINATION PROTEIN RMUC"/>
    <property type="match status" value="1"/>
</dbReference>
<reference evidence="5" key="2">
    <citation type="submission" date="2023-04" db="EMBL/GenBank/DDBJ databases">
        <title>Paracnuella aquatica gen. nov., sp. nov., a member of the family Chitinophagaceae isolated from a hot spring.</title>
        <authorList>
            <person name="Wang C."/>
        </authorList>
    </citation>
    <scope>NUCLEOTIDE SEQUENCE</scope>
    <source>
        <strain evidence="5">LB-8</strain>
    </source>
</reference>
<dbReference type="GO" id="GO:0006310">
    <property type="term" value="P:DNA recombination"/>
    <property type="evidence" value="ECO:0007669"/>
    <property type="project" value="UniProtKB-KW"/>
</dbReference>
<reference evidence="5" key="1">
    <citation type="submission" date="2022-09" db="EMBL/GenBank/DDBJ databases">
        <authorList>
            <person name="Yuan C."/>
            <person name="Ke Z."/>
        </authorList>
    </citation>
    <scope>NUCLEOTIDE SEQUENCE</scope>
    <source>
        <strain evidence="5">LB-8</strain>
    </source>
</reference>
<keyword evidence="6" id="KW-1185">Reference proteome</keyword>
<dbReference type="EMBL" id="JAOTIF010000027">
    <property type="protein sequence ID" value="MCU7552060.1"/>
    <property type="molecule type" value="Genomic_DNA"/>
</dbReference>